<name>A0A286UFH4_9AGAM</name>
<keyword evidence="14" id="KW-1185">Reference proteome</keyword>
<dbReference type="InterPro" id="IPR001189">
    <property type="entry name" value="Mn/Fe_SOD"/>
</dbReference>
<keyword evidence="8" id="KW-0464">Manganese</keyword>
<dbReference type="Gene3D" id="3.55.40.20">
    <property type="entry name" value="Iron/manganese superoxide dismutase, C-terminal domain"/>
    <property type="match status" value="1"/>
</dbReference>
<dbReference type="InterPro" id="IPR036314">
    <property type="entry name" value="SOD_C_sf"/>
</dbReference>
<dbReference type="FunFam" id="1.10.287.990:FF:000001">
    <property type="entry name" value="Superoxide dismutase"/>
    <property type="match status" value="1"/>
</dbReference>
<evidence type="ECO:0000313" key="13">
    <source>
        <dbReference type="EMBL" id="PAV18341.1"/>
    </source>
</evidence>
<dbReference type="PROSITE" id="PS00088">
    <property type="entry name" value="SOD_MN"/>
    <property type="match status" value="1"/>
</dbReference>
<dbReference type="OrthoDB" id="239262at2759"/>
<evidence type="ECO:0000256" key="1">
    <source>
        <dbReference type="ARBA" id="ARBA00001936"/>
    </source>
</evidence>
<proteinExistence type="inferred from homology"/>
<comment type="catalytic activity">
    <reaction evidence="9">
        <text>2 superoxide + 2 H(+) = H2O2 + O2</text>
        <dbReference type="Rhea" id="RHEA:20696"/>
        <dbReference type="ChEBI" id="CHEBI:15378"/>
        <dbReference type="ChEBI" id="CHEBI:15379"/>
        <dbReference type="ChEBI" id="CHEBI:16240"/>
        <dbReference type="ChEBI" id="CHEBI:18421"/>
        <dbReference type="EC" id="1.15.1.1"/>
    </reaction>
</comment>
<dbReference type="GO" id="GO:0030145">
    <property type="term" value="F:manganese ion binding"/>
    <property type="evidence" value="ECO:0007669"/>
    <property type="project" value="TreeGrafter"/>
</dbReference>
<comment type="caution">
    <text evidence="13">The sequence shown here is derived from an EMBL/GenBank/DDBJ whole genome shotgun (WGS) entry which is preliminary data.</text>
</comment>
<feature type="domain" description="Manganese/iron superoxide dismutase C-terminal" evidence="12">
    <location>
        <begin position="375"/>
        <end position="473"/>
    </location>
</feature>
<evidence type="ECO:0000256" key="7">
    <source>
        <dbReference type="ARBA" id="ARBA00023002"/>
    </source>
</evidence>
<dbReference type="InterPro" id="IPR029058">
    <property type="entry name" value="AB_hydrolase_fold"/>
</dbReference>
<feature type="domain" description="Manganese/iron superoxide dismutase N-terminal" evidence="10">
    <location>
        <begin position="283"/>
        <end position="359"/>
    </location>
</feature>
<dbReference type="InterPro" id="IPR000073">
    <property type="entry name" value="AB_hydrolase_1"/>
</dbReference>
<evidence type="ECO:0000256" key="8">
    <source>
        <dbReference type="ARBA" id="ARBA00023211"/>
    </source>
</evidence>
<dbReference type="EMBL" id="NBII01000006">
    <property type="protein sequence ID" value="PAV18341.1"/>
    <property type="molecule type" value="Genomic_DNA"/>
</dbReference>
<comment type="similarity">
    <text evidence="2">Belongs to the iron/manganese superoxide dismutase family.</text>
</comment>
<dbReference type="InterPro" id="IPR036324">
    <property type="entry name" value="Mn/Fe_SOD_N_sf"/>
</dbReference>
<keyword evidence="7" id="KW-0560">Oxidoreductase</keyword>
<evidence type="ECO:0000313" key="14">
    <source>
        <dbReference type="Proteomes" id="UP000217199"/>
    </source>
</evidence>
<accession>A0A286UFH4</accession>
<evidence type="ECO:0000259" key="12">
    <source>
        <dbReference type="Pfam" id="PF02777"/>
    </source>
</evidence>
<dbReference type="Gene3D" id="1.10.287.990">
    <property type="entry name" value="Fe,Mn superoxide dismutase (SOD) domain"/>
    <property type="match status" value="1"/>
</dbReference>
<dbReference type="PRINTS" id="PR01703">
    <property type="entry name" value="MNSODISMTASE"/>
</dbReference>
<dbReference type="FunFam" id="3.55.40.20:FF:000002">
    <property type="entry name" value="Superoxide dismutase"/>
    <property type="match status" value="1"/>
</dbReference>
<comment type="cofactor">
    <cofactor evidence="1">
        <name>Mn(2+)</name>
        <dbReference type="ChEBI" id="CHEBI:29035"/>
    </cofactor>
</comment>
<gene>
    <name evidence="13" type="ORF">PNOK_0682700</name>
</gene>
<dbReference type="Pfam" id="PF00561">
    <property type="entry name" value="Abhydrolase_1"/>
    <property type="match status" value="1"/>
</dbReference>
<evidence type="ECO:0000259" key="10">
    <source>
        <dbReference type="Pfam" id="PF00081"/>
    </source>
</evidence>
<dbReference type="Pfam" id="PF02777">
    <property type="entry name" value="Sod_Fe_C"/>
    <property type="match status" value="1"/>
</dbReference>
<evidence type="ECO:0000256" key="5">
    <source>
        <dbReference type="ARBA" id="ARBA00022723"/>
    </source>
</evidence>
<dbReference type="Pfam" id="PF00081">
    <property type="entry name" value="Sod_Fe_N"/>
    <property type="match status" value="1"/>
</dbReference>
<dbReference type="GO" id="GO:0005739">
    <property type="term" value="C:mitochondrion"/>
    <property type="evidence" value="ECO:0007669"/>
    <property type="project" value="UniProtKB-ARBA"/>
</dbReference>
<dbReference type="SUPFAM" id="SSF53474">
    <property type="entry name" value="alpha/beta-Hydrolases"/>
    <property type="match status" value="1"/>
</dbReference>
<dbReference type="InterPro" id="IPR019831">
    <property type="entry name" value="Mn/Fe_SOD_N"/>
</dbReference>
<dbReference type="AlphaFoldDB" id="A0A286UFH4"/>
<keyword evidence="6" id="KW-0049">Antioxidant</keyword>
<feature type="domain" description="AB hydrolase-1" evidence="11">
    <location>
        <begin position="29"/>
        <end position="268"/>
    </location>
</feature>
<dbReference type="InterPro" id="IPR050265">
    <property type="entry name" value="Fe/Mn_Superoxide_Dismutase"/>
</dbReference>
<evidence type="ECO:0000259" key="11">
    <source>
        <dbReference type="Pfam" id="PF00561"/>
    </source>
</evidence>
<sequence length="486" mass="54213">MILSKTTKILNSSDGTQIYAEAMGDPSAPSIIFIHGLALSAAVYDNIFDDVRYLNQFYLVRYDMRGHGRSGKPNHAEGYESKLYADDFSTVLRAFKLHRPIVLGWSLGATVVADIAAHLPARTISGAIYIAPCPYLGPILQEIGTPLVVDLVSRFTSDKEVAQAEETLSDFEMTFYNKVEDVPWETRALWRGMATFQSAQHRQFVLTRSQDPTRLLELGKRGLLPVLTLCGSQDVQVDLKGMEREIKRCFPGSEFYNKKSQCGKIIQFNLQFDLPIFSKMVATLPPLEYPYNALEPYISEQIMTLHHTKHHQTYVNALNAAEETYAKAATAKERIALQGALKFNGGGHINHSLFWKNLAPSPEKGGRGGKLDESTAFAQAVKADFGSLENLIKKFNTATLGIQGSGWGWLGLNPTTKKLEITTTANQDPLTSHFPIIGIDIWEHAFYLQYLNVKPDYLNAIWNVINFDEAAKRYENALQGVDAAKL</sequence>
<dbReference type="InParanoid" id="A0A286UFH4"/>
<dbReference type="SUPFAM" id="SSF54719">
    <property type="entry name" value="Fe,Mn superoxide dismutase (SOD), C-terminal domain"/>
    <property type="match status" value="1"/>
</dbReference>
<dbReference type="PANTHER" id="PTHR11404">
    <property type="entry name" value="SUPEROXIDE DISMUTASE 2"/>
    <property type="match status" value="1"/>
</dbReference>
<evidence type="ECO:0000256" key="2">
    <source>
        <dbReference type="ARBA" id="ARBA00008714"/>
    </source>
</evidence>
<organism evidence="13 14">
    <name type="scientific">Pyrrhoderma noxium</name>
    <dbReference type="NCBI Taxonomy" id="2282107"/>
    <lineage>
        <taxon>Eukaryota</taxon>
        <taxon>Fungi</taxon>
        <taxon>Dikarya</taxon>
        <taxon>Basidiomycota</taxon>
        <taxon>Agaricomycotina</taxon>
        <taxon>Agaricomycetes</taxon>
        <taxon>Hymenochaetales</taxon>
        <taxon>Hymenochaetaceae</taxon>
        <taxon>Pyrrhoderma</taxon>
    </lineage>
</organism>
<protein>
    <recommendedName>
        <fullName evidence="4">Superoxide dismutase [Mn], mitochondrial</fullName>
        <ecNumber evidence="3">1.15.1.1</ecNumber>
    </recommendedName>
</protein>
<dbReference type="EC" id="1.15.1.1" evidence="3"/>
<evidence type="ECO:0000256" key="4">
    <source>
        <dbReference type="ARBA" id="ARBA00014518"/>
    </source>
</evidence>
<evidence type="ECO:0000256" key="6">
    <source>
        <dbReference type="ARBA" id="ARBA00022862"/>
    </source>
</evidence>
<evidence type="ECO:0000256" key="3">
    <source>
        <dbReference type="ARBA" id="ARBA00012682"/>
    </source>
</evidence>
<dbReference type="GO" id="GO:0004784">
    <property type="term" value="F:superoxide dismutase activity"/>
    <property type="evidence" value="ECO:0007669"/>
    <property type="project" value="UniProtKB-EC"/>
</dbReference>
<dbReference type="InterPro" id="IPR019832">
    <property type="entry name" value="Mn/Fe_SOD_C"/>
</dbReference>
<evidence type="ECO:0000256" key="9">
    <source>
        <dbReference type="ARBA" id="ARBA00049204"/>
    </source>
</evidence>
<dbReference type="Proteomes" id="UP000217199">
    <property type="component" value="Unassembled WGS sequence"/>
</dbReference>
<reference evidence="13 14" key="1">
    <citation type="journal article" date="2017" name="Mol. Ecol.">
        <title>Comparative and population genomic landscape of Phellinus noxius: A hypervariable fungus causing root rot in trees.</title>
        <authorList>
            <person name="Chung C.L."/>
            <person name="Lee T.J."/>
            <person name="Akiba M."/>
            <person name="Lee H.H."/>
            <person name="Kuo T.H."/>
            <person name="Liu D."/>
            <person name="Ke H.M."/>
            <person name="Yokoi T."/>
            <person name="Roa M.B."/>
            <person name="Lu M.J."/>
            <person name="Chang Y.Y."/>
            <person name="Ann P.J."/>
            <person name="Tsai J.N."/>
            <person name="Chen C.Y."/>
            <person name="Tzean S.S."/>
            <person name="Ota Y."/>
            <person name="Hattori T."/>
            <person name="Sahashi N."/>
            <person name="Liou R.F."/>
            <person name="Kikuchi T."/>
            <person name="Tsai I.J."/>
        </authorList>
    </citation>
    <scope>NUCLEOTIDE SEQUENCE [LARGE SCALE GENOMIC DNA]</scope>
    <source>
        <strain evidence="13 14">FFPRI411160</strain>
    </source>
</reference>
<keyword evidence="5" id="KW-0479">Metal-binding</keyword>
<dbReference type="SUPFAM" id="SSF46609">
    <property type="entry name" value="Fe,Mn superoxide dismutase (SOD), N-terminal domain"/>
    <property type="match status" value="1"/>
</dbReference>
<dbReference type="InterPro" id="IPR019833">
    <property type="entry name" value="Mn/Fe_SOD_BS"/>
</dbReference>
<dbReference type="Gene3D" id="3.40.50.1820">
    <property type="entry name" value="alpha/beta hydrolase"/>
    <property type="match status" value="1"/>
</dbReference>
<dbReference type="PANTHER" id="PTHR11404:SF6">
    <property type="entry name" value="SUPEROXIDE DISMUTASE [MN], MITOCHONDRIAL"/>
    <property type="match status" value="1"/>
</dbReference>
<dbReference type="STRING" id="2282107.A0A286UFH4"/>